<gene>
    <name evidence="2" type="ORF">FB561_1463</name>
</gene>
<organism evidence="2 3">
    <name type="scientific">Kribbella amoyensis</name>
    <dbReference type="NCBI Taxonomy" id="996641"/>
    <lineage>
        <taxon>Bacteria</taxon>
        <taxon>Bacillati</taxon>
        <taxon>Actinomycetota</taxon>
        <taxon>Actinomycetes</taxon>
        <taxon>Propionibacteriales</taxon>
        <taxon>Kribbellaceae</taxon>
        <taxon>Kribbella</taxon>
    </lineage>
</organism>
<dbReference type="Proteomes" id="UP000318380">
    <property type="component" value="Unassembled WGS sequence"/>
</dbReference>
<accession>A0A561BNF1</accession>
<reference evidence="2 3" key="1">
    <citation type="submission" date="2019-06" db="EMBL/GenBank/DDBJ databases">
        <title>Sequencing the genomes of 1000 actinobacteria strains.</title>
        <authorList>
            <person name="Klenk H.-P."/>
        </authorList>
    </citation>
    <scope>NUCLEOTIDE SEQUENCE [LARGE SCALE GENOMIC DNA]</scope>
    <source>
        <strain evidence="2 3">DSM 24683</strain>
    </source>
</reference>
<keyword evidence="3" id="KW-1185">Reference proteome</keyword>
<dbReference type="EMBL" id="VIVK01000001">
    <property type="protein sequence ID" value="TWD80388.1"/>
    <property type="molecule type" value="Genomic_DNA"/>
</dbReference>
<name>A0A561BNF1_9ACTN</name>
<evidence type="ECO:0000313" key="3">
    <source>
        <dbReference type="Proteomes" id="UP000318380"/>
    </source>
</evidence>
<proteinExistence type="predicted"/>
<dbReference type="RefSeq" id="WP_238334693.1">
    <property type="nucleotide sequence ID" value="NZ_VIVK01000001.1"/>
</dbReference>
<feature type="region of interest" description="Disordered" evidence="1">
    <location>
        <begin position="139"/>
        <end position="166"/>
    </location>
</feature>
<sequence length="166" mass="18177">MAATLMDKASLHPACSRWIELWNGQQALGWDHEGTPVSKFRWAPAGLATRRQLRAMRMCPGGQEPYALLVWRGGQRWAWLYRLDLARPSRVASPAQLNALDKAMEARRRCKLCGLVADYCIPTSDGRCIDCMTPAPSTPSPGQFPPTARGQGWCGAPSPSVPADTA</sequence>
<dbReference type="AlphaFoldDB" id="A0A561BNF1"/>
<evidence type="ECO:0000313" key="2">
    <source>
        <dbReference type="EMBL" id="TWD80388.1"/>
    </source>
</evidence>
<dbReference type="NCBIfam" id="NF041638">
    <property type="entry name" value="QRL_CxxC_CxxC"/>
    <property type="match status" value="1"/>
</dbReference>
<protein>
    <submittedName>
        <fullName evidence="2">Uncharacterized protein</fullName>
    </submittedName>
</protein>
<dbReference type="InterPro" id="IPR048142">
    <property type="entry name" value="QRL_CxxC_CxxC"/>
</dbReference>
<comment type="caution">
    <text evidence="2">The sequence shown here is derived from an EMBL/GenBank/DDBJ whole genome shotgun (WGS) entry which is preliminary data.</text>
</comment>
<evidence type="ECO:0000256" key="1">
    <source>
        <dbReference type="SAM" id="MobiDB-lite"/>
    </source>
</evidence>